<feature type="compositionally biased region" description="Low complexity" evidence="5">
    <location>
        <begin position="312"/>
        <end position="329"/>
    </location>
</feature>
<comment type="caution">
    <text evidence="7">The sequence shown here is derived from an EMBL/GenBank/DDBJ whole genome shotgun (WGS) entry which is preliminary data.</text>
</comment>
<feature type="region of interest" description="Disordered" evidence="5">
    <location>
        <begin position="359"/>
        <end position="381"/>
    </location>
</feature>
<sequence>MAATAKEKFDAAVKVIQSLPKNVSAGSYQPSYSLMLRFYGLFKQASEGDCTQPKPAFWEVVKKAKWDAWMKFEGMDEEEAMIKYVDGLKEIIETMPHTEDVGDFIDKLGDFYELVDLKFPGNGDKYFKKLRDGSPVQQNSSSDDDIEKIDPDEFRRNRTPSGDSGIQNNHDIIHADLQRVPSYNLEPVTFDPEAAQYQLPAKPGSAPPTVNGDPINLNGFEHVTDPQDSDGEEFCDTSEQPTEDQTTANYSQFNNSSTPVKDSGFTSIGTHYVDGATTVTSQADVHLRGISPITVETQLSSVTHTATGGQGSSSPGHSSSSGSSDSSVGVIQTGDHNYAKFEGEAPKGGIHGVPSDPMIHRGGGETAAEGGNSRTQPAEGATNLYNQRGGALQRQNLNSGRQQLVSGGAGGGRDQGPPQYYRVDVNEQIATALVRLQQDMNSVLTRLNTLETLSVVQTQAKEKERKEKARNQSPSWWPFPQINGRTAFFIVIWPFIAHWIIRVLANRRRRP</sequence>
<feature type="region of interest" description="Disordered" evidence="5">
    <location>
        <begin position="129"/>
        <end position="168"/>
    </location>
</feature>
<dbReference type="PROSITE" id="PS51228">
    <property type="entry name" value="ACB_2"/>
    <property type="match status" value="1"/>
</dbReference>
<dbReference type="EMBL" id="CAIIXF020000001">
    <property type="protein sequence ID" value="CAH1774247.1"/>
    <property type="molecule type" value="Genomic_DNA"/>
</dbReference>
<dbReference type="InterPro" id="IPR035984">
    <property type="entry name" value="Acyl-CoA-binding_sf"/>
</dbReference>
<feature type="region of interest" description="Disordered" evidence="5">
    <location>
        <begin position="303"/>
        <end position="331"/>
    </location>
</feature>
<proteinExistence type="inferred from homology"/>
<feature type="region of interest" description="Disordered" evidence="5">
    <location>
        <begin position="198"/>
        <end position="217"/>
    </location>
</feature>
<feature type="compositionally biased region" description="Polar residues" evidence="5">
    <location>
        <begin position="159"/>
        <end position="168"/>
    </location>
</feature>
<evidence type="ECO:0000256" key="1">
    <source>
        <dbReference type="ARBA" id="ARBA00010310"/>
    </source>
</evidence>
<feature type="region of interest" description="Disordered" evidence="5">
    <location>
        <begin position="225"/>
        <end position="262"/>
    </location>
</feature>
<evidence type="ECO:0000256" key="2">
    <source>
        <dbReference type="ARBA" id="ARBA00023006"/>
    </source>
</evidence>
<evidence type="ECO:0000256" key="5">
    <source>
        <dbReference type="SAM" id="MobiDB-lite"/>
    </source>
</evidence>
<dbReference type="SUPFAM" id="SSF47027">
    <property type="entry name" value="Acyl-CoA binding protein"/>
    <property type="match status" value="1"/>
</dbReference>
<dbReference type="FunFam" id="1.20.80.10:FF:000010">
    <property type="entry name" value="Acyl-CoA-binding domain-containing protein 5"/>
    <property type="match status" value="1"/>
</dbReference>
<gene>
    <name evidence="7" type="ORF">OFUS_LOCUS1748</name>
</gene>
<keyword evidence="8" id="KW-1185">Reference proteome</keyword>
<evidence type="ECO:0000256" key="6">
    <source>
        <dbReference type="SAM" id="Phobius"/>
    </source>
</evidence>
<dbReference type="OrthoDB" id="71307at2759"/>
<evidence type="ECO:0000313" key="8">
    <source>
        <dbReference type="Proteomes" id="UP000749559"/>
    </source>
</evidence>
<keyword evidence="6" id="KW-0472">Membrane</keyword>
<keyword evidence="2" id="KW-0072">Autophagy</keyword>
<dbReference type="AlphaFoldDB" id="A0A8J1UBY5"/>
<dbReference type="InterPro" id="IPR000582">
    <property type="entry name" value="Acyl-CoA-binding_protein"/>
</dbReference>
<dbReference type="PANTHER" id="PTHR23310">
    <property type="entry name" value="ACYL-COA-BINDING PROTEIN, ACBP"/>
    <property type="match status" value="1"/>
</dbReference>
<dbReference type="Pfam" id="PF00887">
    <property type="entry name" value="ACBP"/>
    <property type="match status" value="1"/>
</dbReference>
<dbReference type="InterPro" id="IPR014352">
    <property type="entry name" value="FERM/acyl-CoA-bd_prot_sf"/>
</dbReference>
<reference evidence="7" key="1">
    <citation type="submission" date="2022-03" db="EMBL/GenBank/DDBJ databases">
        <authorList>
            <person name="Martin C."/>
        </authorList>
    </citation>
    <scope>NUCLEOTIDE SEQUENCE</scope>
</reference>
<dbReference type="GO" id="GO:0006631">
    <property type="term" value="P:fatty acid metabolic process"/>
    <property type="evidence" value="ECO:0007669"/>
    <property type="project" value="TreeGrafter"/>
</dbReference>
<dbReference type="PRINTS" id="PR00689">
    <property type="entry name" value="ACOABINDINGP"/>
</dbReference>
<name>A0A8J1UBY5_OWEFU</name>
<dbReference type="Proteomes" id="UP000749559">
    <property type="component" value="Unassembled WGS sequence"/>
</dbReference>
<dbReference type="GO" id="GO:0000062">
    <property type="term" value="F:fatty-acyl-CoA binding"/>
    <property type="evidence" value="ECO:0007669"/>
    <property type="project" value="InterPro"/>
</dbReference>
<dbReference type="PANTHER" id="PTHR23310:SF77">
    <property type="entry name" value="LD25952P"/>
    <property type="match status" value="1"/>
</dbReference>
<dbReference type="PIRSF" id="PIRSF002412">
    <property type="entry name" value="MA_DBI"/>
    <property type="match status" value="1"/>
</dbReference>
<dbReference type="InterPro" id="IPR016347">
    <property type="entry name" value="ACBD5"/>
</dbReference>
<feature type="compositionally biased region" description="Acidic residues" evidence="5">
    <location>
        <begin position="227"/>
        <end position="236"/>
    </location>
</feature>
<evidence type="ECO:0000256" key="4">
    <source>
        <dbReference type="ARBA" id="ARBA00025481"/>
    </source>
</evidence>
<keyword evidence="3" id="KW-0446">Lipid-binding</keyword>
<feature type="compositionally biased region" description="Polar residues" evidence="5">
    <location>
        <begin position="237"/>
        <end position="262"/>
    </location>
</feature>
<comment type="function">
    <text evidence="4">Acyl-CoA binding protein which acts as the peroxisome receptor for pexophagy but is dispensable for aggrephagy and nonselective autophagy. Binds medium- and long-chain acyl-CoA esters.</text>
</comment>
<comment type="similarity">
    <text evidence="1">Belongs to the ATG37 family.</text>
</comment>
<evidence type="ECO:0000256" key="3">
    <source>
        <dbReference type="ARBA" id="ARBA00023121"/>
    </source>
</evidence>
<protein>
    <submittedName>
        <fullName evidence="7">Uncharacterized protein</fullName>
    </submittedName>
</protein>
<organism evidence="7 8">
    <name type="scientific">Owenia fusiformis</name>
    <name type="common">Polychaete worm</name>
    <dbReference type="NCBI Taxonomy" id="6347"/>
    <lineage>
        <taxon>Eukaryota</taxon>
        <taxon>Metazoa</taxon>
        <taxon>Spiralia</taxon>
        <taxon>Lophotrochozoa</taxon>
        <taxon>Annelida</taxon>
        <taxon>Polychaeta</taxon>
        <taxon>Sedentaria</taxon>
        <taxon>Canalipalpata</taxon>
        <taxon>Sabellida</taxon>
        <taxon>Oweniida</taxon>
        <taxon>Oweniidae</taxon>
        <taxon>Owenia</taxon>
    </lineage>
</organism>
<dbReference type="GO" id="GO:0005737">
    <property type="term" value="C:cytoplasm"/>
    <property type="evidence" value="ECO:0007669"/>
    <property type="project" value="TreeGrafter"/>
</dbReference>
<dbReference type="GO" id="GO:0000425">
    <property type="term" value="P:pexophagy"/>
    <property type="evidence" value="ECO:0007669"/>
    <property type="project" value="InterPro"/>
</dbReference>
<keyword evidence="6" id="KW-0812">Transmembrane</keyword>
<accession>A0A8J1UBY5</accession>
<dbReference type="Gene3D" id="1.20.80.10">
    <property type="match status" value="1"/>
</dbReference>
<evidence type="ECO:0000313" key="7">
    <source>
        <dbReference type="EMBL" id="CAH1774247.1"/>
    </source>
</evidence>
<feature type="transmembrane region" description="Helical" evidence="6">
    <location>
        <begin position="487"/>
        <end position="505"/>
    </location>
</feature>
<keyword evidence="6" id="KW-1133">Transmembrane helix</keyword>